<dbReference type="AlphaFoldDB" id="A0A0A9A9Y4"/>
<organism evidence="2">
    <name type="scientific">Arundo donax</name>
    <name type="common">Giant reed</name>
    <name type="synonym">Donax arundinaceus</name>
    <dbReference type="NCBI Taxonomy" id="35708"/>
    <lineage>
        <taxon>Eukaryota</taxon>
        <taxon>Viridiplantae</taxon>
        <taxon>Streptophyta</taxon>
        <taxon>Embryophyta</taxon>
        <taxon>Tracheophyta</taxon>
        <taxon>Spermatophyta</taxon>
        <taxon>Magnoliopsida</taxon>
        <taxon>Liliopsida</taxon>
        <taxon>Poales</taxon>
        <taxon>Poaceae</taxon>
        <taxon>PACMAD clade</taxon>
        <taxon>Arundinoideae</taxon>
        <taxon>Arundineae</taxon>
        <taxon>Arundo</taxon>
    </lineage>
</organism>
<reference evidence="2" key="1">
    <citation type="submission" date="2014-09" db="EMBL/GenBank/DDBJ databases">
        <authorList>
            <person name="Magalhaes I.L.F."/>
            <person name="Oliveira U."/>
            <person name="Santos F.R."/>
            <person name="Vidigal T.H.D.A."/>
            <person name="Brescovit A.D."/>
            <person name="Santos A.J."/>
        </authorList>
    </citation>
    <scope>NUCLEOTIDE SEQUENCE</scope>
    <source>
        <tissue evidence="2">Shoot tissue taken approximately 20 cm above the soil surface</tissue>
    </source>
</reference>
<feature type="chain" id="PRO_5002060178" evidence="1">
    <location>
        <begin position="25"/>
        <end position="41"/>
    </location>
</feature>
<dbReference type="EMBL" id="GBRH01252090">
    <property type="protein sequence ID" value="JAD45805.1"/>
    <property type="molecule type" value="Transcribed_RNA"/>
</dbReference>
<feature type="signal peptide" evidence="1">
    <location>
        <begin position="1"/>
        <end position="24"/>
    </location>
</feature>
<evidence type="ECO:0000256" key="1">
    <source>
        <dbReference type="SAM" id="SignalP"/>
    </source>
</evidence>
<proteinExistence type="predicted"/>
<reference evidence="2" key="2">
    <citation type="journal article" date="2015" name="Data Brief">
        <title>Shoot transcriptome of the giant reed, Arundo donax.</title>
        <authorList>
            <person name="Barrero R.A."/>
            <person name="Guerrero F.D."/>
            <person name="Moolhuijzen P."/>
            <person name="Goolsby J.A."/>
            <person name="Tidwell J."/>
            <person name="Bellgard S.E."/>
            <person name="Bellgard M.I."/>
        </authorList>
    </citation>
    <scope>NUCLEOTIDE SEQUENCE</scope>
    <source>
        <tissue evidence="2">Shoot tissue taken approximately 20 cm above the soil surface</tissue>
    </source>
</reference>
<keyword evidence="1" id="KW-0732">Signal</keyword>
<protein>
    <submittedName>
        <fullName evidence="2">Uncharacterized protein</fullName>
    </submittedName>
</protein>
<evidence type="ECO:0000313" key="2">
    <source>
        <dbReference type="EMBL" id="JAD45805.1"/>
    </source>
</evidence>
<accession>A0A0A9A9Y4</accession>
<name>A0A0A9A9Y4_ARUDO</name>
<sequence length="41" mass="4952">MWAFKILLVSYLAYFNLFRTKMLCYCCCCCHICGHRGRQVR</sequence>